<dbReference type="PROSITE" id="PS51352">
    <property type="entry name" value="THIOREDOXIN_2"/>
    <property type="match status" value="1"/>
</dbReference>
<dbReference type="GO" id="GO:0016491">
    <property type="term" value="F:oxidoreductase activity"/>
    <property type="evidence" value="ECO:0007669"/>
    <property type="project" value="InterPro"/>
</dbReference>
<feature type="region of interest" description="Disordered" evidence="5">
    <location>
        <begin position="1"/>
        <end position="23"/>
    </location>
</feature>
<dbReference type="SUPFAM" id="SSF52833">
    <property type="entry name" value="Thioredoxin-like"/>
    <property type="match status" value="1"/>
</dbReference>
<evidence type="ECO:0000256" key="2">
    <source>
        <dbReference type="ARBA" id="ARBA00022748"/>
    </source>
</evidence>
<protein>
    <submittedName>
        <fullName evidence="7">Redoxin domain-containing protein</fullName>
    </submittedName>
</protein>
<sequence>MGLDLAHHDDAAPLRGEGVRGGKPGRACADDKHITCVGNFCLAHAGSPEAPFRGVADASSRAARVKPAIMFILNVLHACALMRGGGPMAKDTSRRAVLLGMAGFAAGGLGISAWRGRDRLANLFNPFAADRFDLPPLAGLTDAVGVQVPGFSAADIADKTVFLNAFASWCPQCREEHQALVDFARAGATIYGVASADDPANTLKYLRAFGNPYARLGVDRKGWLYRVLGARGIPASFVLEPGGRLSFAHVGPITLSALQARVGPALKL</sequence>
<proteinExistence type="predicted"/>
<name>A0A6N8DLI2_RHOAC</name>
<organism evidence="7 8">
    <name type="scientific">Rhodoblastus acidophilus</name>
    <name type="common">Rhodopseudomonas acidophila</name>
    <dbReference type="NCBI Taxonomy" id="1074"/>
    <lineage>
        <taxon>Bacteria</taxon>
        <taxon>Pseudomonadati</taxon>
        <taxon>Pseudomonadota</taxon>
        <taxon>Alphaproteobacteria</taxon>
        <taxon>Hyphomicrobiales</taxon>
        <taxon>Rhodoblastaceae</taxon>
        <taxon>Rhodoblastus</taxon>
    </lineage>
</organism>
<dbReference type="Proteomes" id="UP000439113">
    <property type="component" value="Unassembled WGS sequence"/>
</dbReference>
<keyword evidence="4" id="KW-0676">Redox-active center</keyword>
<keyword evidence="2" id="KW-0201">Cytochrome c-type biogenesis</keyword>
<dbReference type="OrthoDB" id="9799347at2"/>
<dbReference type="GO" id="GO:0017004">
    <property type="term" value="P:cytochrome complex assembly"/>
    <property type="evidence" value="ECO:0007669"/>
    <property type="project" value="UniProtKB-KW"/>
</dbReference>
<keyword evidence="3" id="KW-1015">Disulfide bond</keyword>
<evidence type="ECO:0000259" key="6">
    <source>
        <dbReference type="PROSITE" id="PS51352"/>
    </source>
</evidence>
<dbReference type="InterPro" id="IPR013766">
    <property type="entry name" value="Thioredoxin_domain"/>
</dbReference>
<evidence type="ECO:0000256" key="3">
    <source>
        <dbReference type="ARBA" id="ARBA00023157"/>
    </source>
</evidence>
<comment type="caution">
    <text evidence="7">The sequence shown here is derived from an EMBL/GenBank/DDBJ whole genome shotgun (WGS) entry which is preliminary data.</text>
</comment>
<evidence type="ECO:0000256" key="4">
    <source>
        <dbReference type="ARBA" id="ARBA00023284"/>
    </source>
</evidence>
<evidence type="ECO:0000313" key="7">
    <source>
        <dbReference type="EMBL" id="MTV31208.1"/>
    </source>
</evidence>
<dbReference type="Pfam" id="PF08534">
    <property type="entry name" value="Redoxin"/>
    <property type="match status" value="1"/>
</dbReference>
<dbReference type="PANTHER" id="PTHR42852">
    <property type="entry name" value="THIOL:DISULFIDE INTERCHANGE PROTEIN DSBE"/>
    <property type="match status" value="1"/>
</dbReference>
<feature type="compositionally biased region" description="Basic and acidic residues" evidence="5">
    <location>
        <begin position="1"/>
        <end position="20"/>
    </location>
</feature>
<evidence type="ECO:0000313" key="8">
    <source>
        <dbReference type="Proteomes" id="UP000439113"/>
    </source>
</evidence>
<evidence type="ECO:0000256" key="5">
    <source>
        <dbReference type="SAM" id="MobiDB-lite"/>
    </source>
</evidence>
<dbReference type="Gene3D" id="3.40.30.10">
    <property type="entry name" value="Glutaredoxin"/>
    <property type="match status" value="1"/>
</dbReference>
<evidence type="ECO:0000256" key="1">
    <source>
        <dbReference type="ARBA" id="ARBA00004196"/>
    </source>
</evidence>
<dbReference type="AlphaFoldDB" id="A0A6N8DLI2"/>
<dbReference type="InterPro" id="IPR050553">
    <property type="entry name" value="Thioredoxin_ResA/DsbE_sf"/>
</dbReference>
<accession>A0A6N8DLI2</accession>
<dbReference type="InterPro" id="IPR013740">
    <property type="entry name" value="Redoxin"/>
</dbReference>
<dbReference type="InterPro" id="IPR036249">
    <property type="entry name" value="Thioredoxin-like_sf"/>
</dbReference>
<comment type="subcellular location">
    <subcellularLocation>
        <location evidence="1">Cell envelope</location>
    </subcellularLocation>
</comment>
<dbReference type="EMBL" id="WNKS01000006">
    <property type="protein sequence ID" value="MTV31208.1"/>
    <property type="molecule type" value="Genomic_DNA"/>
</dbReference>
<reference evidence="7 8" key="1">
    <citation type="submission" date="2019-11" db="EMBL/GenBank/DDBJ databases">
        <title>Whole-genome sequence of a Rhodoblastus acidophilus DSM 142.</title>
        <authorList>
            <person name="Kyndt J.A."/>
            <person name="Meyer T.E."/>
        </authorList>
    </citation>
    <scope>NUCLEOTIDE SEQUENCE [LARGE SCALE GENOMIC DNA]</scope>
    <source>
        <strain evidence="7 8">DSM 142</strain>
    </source>
</reference>
<dbReference type="GO" id="GO:0030313">
    <property type="term" value="C:cell envelope"/>
    <property type="evidence" value="ECO:0007669"/>
    <property type="project" value="UniProtKB-SubCell"/>
</dbReference>
<gene>
    <name evidence="7" type="ORF">GJ654_09395</name>
</gene>
<feature type="domain" description="Thioredoxin" evidence="6">
    <location>
        <begin position="123"/>
        <end position="267"/>
    </location>
</feature>
<dbReference type="PANTHER" id="PTHR42852:SF6">
    <property type="entry name" value="THIOL:DISULFIDE INTERCHANGE PROTEIN DSBE"/>
    <property type="match status" value="1"/>
</dbReference>